<dbReference type="Pfam" id="PF13469">
    <property type="entry name" value="Sulfotransfer_3"/>
    <property type="match status" value="1"/>
</dbReference>
<dbReference type="GO" id="GO:0001517">
    <property type="term" value="F:N-acetylglucosamine 6-O-sulfotransferase activity"/>
    <property type="evidence" value="ECO:0007669"/>
    <property type="project" value="TreeGrafter"/>
</dbReference>
<feature type="transmembrane region" description="Helical" evidence="2">
    <location>
        <begin position="336"/>
        <end position="355"/>
    </location>
</feature>
<dbReference type="PANTHER" id="PTHR10704">
    <property type="entry name" value="CARBOHYDRATE SULFOTRANSFERASE"/>
    <property type="match status" value="1"/>
</dbReference>
<protein>
    <recommendedName>
        <fullName evidence="5">Sulfotransferase</fullName>
    </recommendedName>
</protein>
<dbReference type="OrthoDB" id="536969at2"/>
<organism evidence="3 4">
    <name type="scientific">Moorena producens PAL-8-15-08-1</name>
    <dbReference type="NCBI Taxonomy" id="1458985"/>
    <lineage>
        <taxon>Bacteria</taxon>
        <taxon>Bacillati</taxon>
        <taxon>Cyanobacteriota</taxon>
        <taxon>Cyanophyceae</taxon>
        <taxon>Coleofasciculales</taxon>
        <taxon>Coleofasciculaceae</taxon>
        <taxon>Moorena</taxon>
    </lineage>
</organism>
<gene>
    <name evidence="3" type="ORF">BJP34_12225</name>
</gene>
<dbReference type="InterPro" id="IPR027417">
    <property type="entry name" value="P-loop_NTPase"/>
</dbReference>
<evidence type="ECO:0000313" key="3">
    <source>
        <dbReference type="EMBL" id="AOX00111.1"/>
    </source>
</evidence>
<accession>A0A1D8TR22</accession>
<dbReference type="Gene3D" id="3.40.50.300">
    <property type="entry name" value="P-loop containing nucleotide triphosphate hydrolases"/>
    <property type="match status" value="1"/>
</dbReference>
<dbReference type="GO" id="GO:0006044">
    <property type="term" value="P:N-acetylglucosamine metabolic process"/>
    <property type="evidence" value="ECO:0007669"/>
    <property type="project" value="TreeGrafter"/>
</dbReference>
<dbReference type="SUPFAM" id="SSF52540">
    <property type="entry name" value="P-loop containing nucleoside triphosphate hydrolases"/>
    <property type="match status" value="1"/>
</dbReference>
<evidence type="ECO:0000256" key="1">
    <source>
        <dbReference type="SAM" id="MobiDB-lite"/>
    </source>
</evidence>
<dbReference type="RefSeq" id="WP_070392582.1">
    <property type="nucleotide sequence ID" value="NZ_CP017599.1"/>
</dbReference>
<dbReference type="KEGG" id="mpro:BJP34_12225"/>
<keyword evidence="2" id="KW-0812">Transmembrane</keyword>
<evidence type="ECO:0000256" key="2">
    <source>
        <dbReference type="SAM" id="Phobius"/>
    </source>
</evidence>
<evidence type="ECO:0000313" key="4">
    <source>
        <dbReference type="Proteomes" id="UP000177870"/>
    </source>
</evidence>
<keyword evidence="2" id="KW-1133">Transmembrane helix</keyword>
<keyword evidence="2" id="KW-0472">Membrane</keyword>
<feature type="region of interest" description="Disordered" evidence="1">
    <location>
        <begin position="276"/>
        <end position="298"/>
    </location>
</feature>
<reference evidence="4" key="1">
    <citation type="submission" date="2016-10" db="EMBL/GenBank/DDBJ databases">
        <title>Comparative genomics uncovers the prolific and rare metabolic potential of the cyanobacterial genus Moorea.</title>
        <authorList>
            <person name="Leao T."/>
            <person name="Castelao G."/>
            <person name="Korobeynikov A."/>
            <person name="Monroe E.A."/>
            <person name="Podell S."/>
            <person name="Glukhov E."/>
            <person name="Allen E."/>
            <person name="Gerwick W.H."/>
            <person name="Gerwick L."/>
        </authorList>
    </citation>
    <scope>NUCLEOTIDE SEQUENCE [LARGE SCALE GENOMIC DNA]</scope>
    <source>
        <strain evidence="4">PAL-8-15-08-1</strain>
    </source>
</reference>
<sequence length="371" mass="42829">MRFSLYHTVTCYQFPHHPITLLPHQPIMIDHQPRVEQIFVVGNSRSGTTLMGLILGLNSEVFTFEELHFFGQLWSEEHRDSYLTQAEAEQLAARLLSIQHSDVLRPGDPSDFSEEAKAIIAQFPEQRLTSGDVFKVFLGYKAAKNGKKIPCEQTPRNVLYIAEILELYPESRIINMVRDPRDVLLSQKYKWRIKFLGAKNIPYREAFRSWCNYHPFTISKLWNASINAAEKFANHPRCRTVRFEDLVTNPEQTVAEICQFLGLEFQSQMLDVPQNEGGVSSHKQITPKRRGIDPNTTGKWRRGGLSVTEIHICQQVTYTNMLNHGYSYASMQPNPLMLAFSWAFLPVKLTLALLMNLHRTRNIVEAIRRRL</sequence>
<evidence type="ECO:0008006" key="5">
    <source>
        <dbReference type="Google" id="ProtNLM"/>
    </source>
</evidence>
<dbReference type="EMBL" id="CP017599">
    <property type="protein sequence ID" value="AOX00111.1"/>
    <property type="molecule type" value="Genomic_DNA"/>
</dbReference>
<dbReference type="GO" id="GO:0006790">
    <property type="term" value="P:sulfur compound metabolic process"/>
    <property type="evidence" value="ECO:0007669"/>
    <property type="project" value="TreeGrafter"/>
</dbReference>
<dbReference type="InterPro" id="IPR051135">
    <property type="entry name" value="Gal/GlcNAc/GalNAc_ST"/>
</dbReference>
<dbReference type="AlphaFoldDB" id="A0A1D8TR22"/>
<dbReference type="PANTHER" id="PTHR10704:SF44">
    <property type="entry name" value="LD35051P-RELATED"/>
    <property type="match status" value="1"/>
</dbReference>
<name>A0A1D8TR22_9CYAN</name>
<dbReference type="Proteomes" id="UP000177870">
    <property type="component" value="Chromosome"/>
</dbReference>
<dbReference type="STRING" id="1458985.BJP34_12225"/>
<proteinExistence type="predicted"/>